<dbReference type="InterPro" id="IPR036631">
    <property type="entry name" value="MGMT_N_sf"/>
</dbReference>
<comment type="subcellular location">
    <subcellularLocation>
        <location evidence="8">Cytoplasm</location>
    </subcellularLocation>
</comment>
<organism evidence="11 12">
    <name type="scientific">Mariniflexile fucanivorans</name>
    <dbReference type="NCBI Taxonomy" id="264023"/>
    <lineage>
        <taxon>Bacteria</taxon>
        <taxon>Pseudomonadati</taxon>
        <taxon>Bacteroidota</taxon>
        <taxon>Flavobacteriia</taxon>
        <taxon>Flavobacteriales</taxon>
        <taxon>Flavobacteriaceae</taxon>
        <taxon>Mariniflexile</taxon>
    </lineage>
</organism>
<dbReference type="HAMAP" id="MF_00772">
    <property type="entry name" value="OGT"/>
    <property type="match status" value="1"/>
</dbReference>
<evidence type="ECO:0000313" key="11">
    <source>
        <dbReference type="EMBL" id="TCL69171.1"/>
    </source>
</evidence>
<evidence type="ECO:0000256" key="6">
    <source>
        <dbReference type="ARBA" id="ARBA00023204"/>
    </source>
</evidence>
<evidence type="ECO:0000259" key="10">
    <source>
        <dbReference type="Pfam" id="PF02870"/>
    </source>
</evidence>
<dbReference type="RefSeq" id="WP_132214708.1">
    <property type="nucleotide sequence ID" value="NZ_OX156936.1"/>
</dbReference>
<comment type="similarity">
    <text evidence="8">Belongs to the MGMT family.</text>
</comment>
<dbReference type="PANTHER" id="PTHR10815:SF13">
    <property type="entry name" value="METHYLATED-DNA--PROTEIN-CYSTEINE METHYLTRANSFERASE"/>
    <property type="match status" value="1"/>
</dbReference>
<keyword evidence="12" id="KW-1185">Reference proteome</keyword>
<dbReference type="PROSITE" id="PS00374">
    <property type="entry name" value="MGMT"/>
    <property type="match status" value="1"/>
</dbReference>
<keyword evidence="3 8" id="KW-0489">Methyltransferase</keyword>
<dbReference type="Proteomes" id="UP000295455">
    <property type="component" value="Unassembled WGS sequence"/>
</dbReference>
<evidence type="ECO:0000256" key="5">
    <source>
        <dbReference type="ARBA" id="ARBA00022763"/>
    </source>
</evidence>
<evidence type="ECO:0000256" key="4">
    <source>
        <dbReference type="ARBA" id="ARBA00022679"/>
    </source>
</evidence>
<dbReference type="SUPFAM" id="SSF46767">
    <property type="entry name" value="Methylated DNA-protein cysteine methyltransferase, C-terminal domain"/>
    <property type="match status" value="1"/>
</dbReference>
<proteinExistence type="inferred from homology"/>
<comment type="catalytic activity">
    <reaction evidence="7 8">
        <text>a 6-O-methyl-2'-deoxyguanosine in DNA + L-cysteinyl-[protein] = S-methyl-L-cysteinyl-[protein] + a 2'-deoxyguanosine in DNA</text>
        <dbReference type="Rhea" id="RHEA:24000"/>
        <dbReference type="Rhea" id="RHEA-COMP:10131"/>
        <dbReference type="Rhea" id="RHEA-COMP:10132"/>
        <dbReference type="Rhea" id="RHEA-COMP:11367"/>
        <dbReference type="Rhea" id="RHEA-COMP:11368"/>
        <dbReference type="ChEBI" id="CHEBI:29950"/>
        <dbReference type="ChEBI" id="CHEBI:82612"/>
        <dbReference type="ChEBI" id="CHEBI:85445"/>
        <dbReference type="ChEBI" id="CHEBI:85448"/>
        <dbReference type="EC" id="2.1.1.63"/>
    </reaction>
</comment>
<evidence type="ECO:0000313" key="12">
    <source>
        <dbReference type="Proteomes" id="UP000295455"/>
    </source>
</evidence>
<dbReference type="InterPro" id="IPR036388">
    <property type="entry name" value="WH-like_DNA-bd_sf"/>
</dbReference>
<accession>A0A4R1RRU3</accession>
<reference evidence="11 12" key="1">
    <citation type="submission" date="2019-03" db="EMBL/GenBank/DDBJ databases">
        <title>Genomic Encyclopedia of Type Strains, Phase IV (KMG-IV): sequencing the most valuable type-strain genomes for metagenomic binning, comparative biology and taxonomic classification.</title>
        <authorList>
            <person name="Goeker M."/>
        </authorList>
    </citation>
    <scope>NUCLEOTIDE SEQUENCE [LARGE SCALE GENOMIC DNA]</scope>
    <source>
        <strain evidence="11 12">DSM 18792</strain>
    </source>
</reference>
<dbReference type="AlphaFoldDB" id="A0A4R1RRU3"/>
<evidence type="ECO:0000256" key="7">
    <source>
        <dbReference type="ARBA" id="ARBA00049348"/>
    </source>
</evidence>
<dbReference type="GO" id="GO:0032259">
    <property type="term" value="P:methylation"/>
    <property type="evidence" value="ECO:0007669"/>
    <property type="project" value="UniProtKB-KW"/>
</dbReference>
<evidence type="ECO:0000256" key="3">
    <source>
        <dbReference type="ARBA" id="ARBA00022603"/>
    </source>
</evidence>
<comment type="miscellaneous">
    <text evidence="8">This enzyme catalyzes only one turnover and therefore is not strictly catalytic. According to one definition, an enzyme is a biocatalyst that acts repeatedly and over many reaction cycles.</text>
</comment>
<dbReference type="InterPro" id="IPR014048">
    <property type="entry name" value="MethylDNA_cys_MeTrfase_DNA-bd"/>
</dbReference>
<dbReference type="GO" id="GO:0005737">
    <property type="term" value="C:cytoplasm"/>
    <property type="evidence" value="ECO:0007669"/>
    <property type="project" value="UniProtKB-SubCell"/>
</dbReference>
<protein>
    <recommendedName>
        <fullName evidence="8">Methylated-DNA--protein-cysteine methyltransferase</fullName>
        <ecNumber evidence="8">2.1.1.63</ecNumber>
    </recommendedName>
    <alternativeName>
        <fullName evidence="8">6-O-methylguanine-DNA methyltransferase</fullName>
        <shortName evidence="8">MGMT</shortName>
    </alternativeName>
    <alternativeName>
        <fullName evidence="8">O-6-methylguanine-DNA-alkyltransferase</fullName>
    </alternativeName>
</protein>
<comment type="caution">
    <text evidence="11">The sequence shown here is derived from an EMBL/GenBank/DDBJ whole genome shotgun (WGS) entry which is preliminary data.</text>
</comment>
<evidence type="ECO:0000259" key="9">
    <source>
        <dbReference type="Pfam" id="PF01035"/>
    </source>
</evidence>
<feature type="active site" description="Nucleophile; methyl group acceptor" evidence="8">
    <location>
        <position position="140"/>
    </location>
</feature>
<comment type="function">
    <text evidence="8">Involved in the cellular defense against the biological effects of O6-methylguanine (O6-MeG) and O4-methylthymine (O4-MeT) in DNA. Repairs the methylated nucleobase in DNA by stoichiometrically transferring the methyl group to a cysteine residue in the enzyme. This is a suicide reaction: the enzyme is irreversibly inactivated.</text>
</comment>
<dbReference type="EC" id="2.1.1.63" evidence="8"/>
<name>A0A4R1RRU3_9FLAO</name>
<dbReference type="InterPro" id="IPR008332">
    <property type="entry name" value="MethylG_MeTrfase_N"/>
</dbReference>
<dbReference type="SUPFAM" id="SSF53155">
    <property type="entry name" value="Methylated DNA-protein cysteine methyltransferase domain"/>
    <property type="match status" value="1"/>
</dbReference>
<evidence type="ECO:0000256" key="2">
    <source>
        <dbReference type="ARBA" id="ARBA00022490"/>
    </source>
</evidence>
<dbReference type="FunFam" id="1.10.10.10:FF:000337">
    <property type="entry name" value="Methylated-DNA--protein-cysteine methyltransferase"/>
    <property type="match status" value="1"/>
</dbReference>
<dbReference type="OrthoDB" id="9802228at2"/>
<sequence length="176" mass="19774">METCIIKSPLGFTKIIGDEDGIASVSILNNIETSEGESNGLSFPRKWKSEEKITDIIPEVLEDCVFQLNEYFEGSRTQFDLKLNPEGTDFQKQVWKLLEQIPYGKTISYLELSKQLGDVKAIRAVANANGKNPLWIIVPCHRVIGSDGSLTGYAGGLHRKKWLLEHESPFKQTSLF</sequence>
<dbReference type="Gene3D" id="1.10.10.10">
    <property type="entry name" value="Winged helix-like DNA-binding domain superfamily/Winged helix DNA-binding domain"/>
    <property type="match status" value="1"/>
</dbReference>
<dbReference type="Gene3D" id="3.30.160.70">
    <property type="entry name" value="Methylated DNA-protein cysteine methyltransferase domain"/>
    <property type="match status" value="1"/>
</dbReference>
<feature type="domain" description="Methylguanine DNA methyltransferase ribonuclease-like" evidence="10">
    <location>
        <begin position="6"/>
        <end position="84"/>
    </location>
</feature>
<dbReference type="GO" id="GO:0003908">
    <property type="term" value="F:methylated-DNA-[protein]-cysteine S-methyltransferase activity"/>
    <property type="evidence" value="ECO:0007669"/>
    <property type="project" value="UniProtKB-UniRule"/>
</dbReference>
<dbReference type="NCBIfam" id="TIGR00589">
    <property type="entry name" value="ogt"/>
    <property type="match status" value="1"/>
</dbReference>
<dbReference type="PANTHER" id="PTHR10815">
    <property type="entry name" value="METHYLATED-DNA--PROTEIN-CYSTEINE METHYLTRANSFERASE"/>
    <property type="match status" value="1"/>
</dbReference>
<dbReference type="InterPro" id="IPR001497">
    <property type="entry name" value="MethylDNA_cys_MeTrfase_AS"/>
</dbReference>
<keyword evidence="5 8" id="KW-0227">DNA damage</keyword>
<dbReference type="Pfam" id="PF02870">
    <property type="entry name" value="Methyltransf_1N"/>
    <property type="match status" value="1"/>
</dbReference>
<keyword evidence="6 8" id="KW-0234">DNA repair</keyword>
<dbReference type="Pfam" id="PF01035">
    <property type="entry name" value="DNA_binding_1"/>
    <property type="match status" value="1"/>
</dbReference>
<keyword evidence="4 8" id="KW-0808">Transferase</keyword>
<evidence type="ECO:0000256" key="8">
    <source>
        <dbReference type="HAMAP-Rule" id="MF_00772"/>
    </source>
</evidence>
<dbReference type="GO" id="GO:0006307">
    <property type="term" value="P:DNA alkylation repair"/>
    <property type="evidence" value="ECO:0007669"/>
    <property type="project" value="UniProtKB-UniRule"/>
</dbReference>
<dbReference type="InterPro" id="IPR023546">
    <property type="entry name" value="MGMT"/>
</dbReference>
<dbReference type="CDD" id="cd06445">
    <property type="entry name" value="ATase"/>
    <property type="match status" value="1"/>
</dbReference>
<dbReference type="EMBL" id="SLUP01000001">
    <property type="protein sequence ID" value="TCL69171.1"/>
    <property type="molecule type" value="Genomic_DNA"/>
</dbReference>
<dbReference type="InterPro" id="IPR036217">
    <property type="entry name" value="MethylDNA_cys_MeTrfase_DNAb"/>
</dbReference>
<gene>
    <name evidence="11" type="ORF">EV196_101605</name>
</gene>
<feature type="domain" description="Methylated-DNA-[protein]-cysteine S-methyltransferase DNA binding" evidence="9">
    <location>
        <begin position="89"/>
        <end position="168"/>
    </location>
</feature>
<evidence type="ECO:0000256" key="1">
    <source>
        <dbReference type="ARBA" id="ARBA00001286"/>
    </source>
</evidence>
<comment type="catalytic activity">
    <reaction evidence="1 8">
        <text>a 4-O-methyl-thymidine in DNA + L-cysteinyl-[protein] = a thymidine in DNA + S-methyl-L-cysteinyl-[protein]</text>
        <dbReference type="Rhea" id="RHEA:53428"/>
        <dbReference type="Rhea" id="RHEA-COMP:10131"/>
        <dbReference type="Rhea" id="RHEA-COMP:10132"/>
        <dbReference type="Rhea" id="RHEA-COMP:13555"/>
        <dbReference type="Rhea" id="RHEA-COMP:13556"/>
        <dbReference type="ChEBI" id="CHEBI:29950"/>
        <dbReference type="ChEBI" id="CHEBI:82612"/>
        <dbReference type="ChEBI" id="CHEBI:137386"/>
        <dbReference type="ChEBI" id="CHEBI:137387"/>
        <dbReference type="EC" id="2.1.1.63"/>
    </reaction>
</comment>
<keyword evidence="2 8" id="KW-0963">Cytoplasm</keyword>